<sequence length="143" mass="15979">MTQEYKAQNVANGTWGECFINGEKIAEATALQAKISLKYNDVKMCGDLGEHKKIVGRSGKGTIKFNKVTSYFIKLISDNLKKGKQTVVDIKSVLKDPDAFGVERVWLKECTFDELTLADWEAGKNGEQSIPFAFADWEPLDLI</sequence>
<proteinExistence type="predicted"/>
<accession>A0ABR4TGR5</accession>
<dbReference type="Proteomes" id="UP000027937">
    <property type="component" value="Unassembled WGS sequence"/>
</dbReference>
<comment type="caution">
    <text evidence="1">The sequence shown here is derived from an EMBL/GenBank/DDBJ whole genome shotgun (WGS) entry which is preliminary data.</text>
</comment>
<gene>
    <name evidence="1" type="ORF">Z960_03470</name>
</gene>
<protein>
    <submittedName>
        <fullName evidence="1">Phage portal protein</fullName>
    </submittedName>
</protein>
<dbReference type="SUPFAM" id="SSF69279">
    <property type="entry name" value="Phage tail proteins"/>
    <property type="match status" value="1"/>
</dbReference>
<organism evidence="1 2">
    <name type="scientific">Clostridium haemolyticum NCTC 9693</name>
    <dbReference type="NCBI Taxonomy" id="1443114"/>
    <lineage>
        <taxon>Bacteria</taxon>
        <taxon>Bacillati</taxon>
        <taxon>Bacillota</taxon>
        <taxon>Clostridia</taxon>
        <taxon>Eubacteriales</taxon>
        <taxon>Clostridiaceae</taxon>
        <taxon>Clostridium</taxon>
    </lineage>
</organism>
<dbReference type="InterPro" id="IPR038628">
    <property type="entry name" value="XkdM-like_sf"/>
</dbReference>
<evidence type="ECO:0000313" key="2">
    <source>
        <dbReference type="Proteomes" id="UP000027937"/>
    </source>
</evidence>
<dbReference type="InterPro" id="IPR018989">
    <property type="entry name" value="DUF2001"/>
</dbReference>
<dbReference type="EMBL" id="JENX01000026">
    <property type="protein sequence ID" value="KEI18204.1"/>
    <property type="molecule type" value="Genomic_DNA"/>
</dbReference>
<evidence type="ECO:0000313" key="1">
    <source>
        <dbReference type="EMBL" id="KEI18204.1"/>
    </source>
</evidence>
<keyword evidence="2" id="KW-1185">Reference proteome</keyword>
<dbReference type="RefSeq" id="WP_039227985.1">
    <property type="nucleotide sequence ID" value="NZ_JENX01000026.1"/>
</dbReference>
<dbReference type="Pfam" id="PF09393">
    <property type="entry name" value="DUF2001"/>
    <property type="match status" value="1"/>
</dbReference>
<reference evidence="1 2" key="1">
    <citation type="submission" date="2014-02" db="EMBL/GenBank/DDBJ databases">
        <title>Plasmidome dynamics in the species complex Clostridium novyi sensu lato converts strains of independent lineages into distinctly different pathogens.</title>
        <authorList>
            <person name="Skarin H."/>
            <person name="Segerman B."/>
        </authorList>
    </citation>
    <scope>NUCLEOTIDE SEQUENCE [LARGE SCALE GENOMIC DNA]</scope>
    <source>
        <strain evidence="1 2">NCTC 9693</strain>
    </source>
</reference>
<name>A0ABR4TGR5_CLOHA</name>
<dbReference type="Gene3D" id="2.30.110.40">
    <property type="entry name" value="Phage tail tube protein"/>
    <property type="match status" value="1"/>
</dbReference>